<proteinExistence type="predicted"/>
<dbReference type="AlphaFoldDB" id="A0A2J8A212"/>
<evidence type="ECO:0000313" key="3">
    <source>
        <dbReference type="Proteomes" id="UP000236333"/>
    </source>
</evidence>
<sequence length="117" mass="12262">MQHKRWTHEWIHGGRVAREGAWREGKDGRLQDEVCLCAAAGRWQRGAWRPRQWALACDGGAAAALGIVRRTALGAQRRAATVEPPEGSTHPPGSHKSGGRGAGAGATGKPGPGAVDA</sequence>
<gene>
    <name evidence="2" type="ORF">TSOC_007023</name>
</gene>
<evidence type="ECO:0000313" key="2">
    <source>
        <dbReference type="EMBL" id="PNH06571.1"/>
    </source>
</evidence>
<keyword evidence="3" id="KW-1185">Reference proteome</keyword>
<name>A0A2J8A212_9CHLO</name>
<feature type="region of interest" description="Disordered" evidence="1">
    <location>
        <begin position="74"/>
        <end position="117"/>
    </location>
</feature>
<dbReference type="Proteomes" id="UP000236333">
    <property type="component" value="Unassembled WGS sequence"/>
</dbReference>
<organism evidence="2 3">
    <name type="scientific">Tetrabaena socialis</name>
    <dbReference type="NCBI Taxonomy" id="47790"/>
    <lineage>
        <taxon>Eukaryota</taxon>
        <taxon>Viridiplantae</taxon>
        <taxon>Chlorophyta</taxon>
        <taxon>core chlorophytes</taxon>
        <taxon>Chlorophyceae</taxon>
        <taxon>CS clade</taxon>
        <taxon>Chlamydomonadales</taxon>
        <taxon>Tetrabaenaceae</taxon>
        <taxon>Tetrabaena</taxon>
    </lineage>
</organism>
<feature type="non-terminal residue" evidence="2">
    <location>
        <position position="117"/>
    </location>
</feature>
<evidence type="ECO:0000256" key="1">
    <source>
        <dbReference type="SAM" id="MobiDB-lite"/>
    </source>
</evidence>
<accession>A0A2J8A212</accession>
<reference evidence="2 3" key="1">
    <citation type="journal article" date="2017" name="Mol. Biol. Evol.">
        <title>The 4-celled Tetrabaena socialis nuclear genome reveals the essential components for genetic control of cell number at the origin of multicellularity in the volvocine lineage.</title>
        <authorList>
            <person name="Featherston J."/>
            <person name="Arakaki Y."/>
            <person name="Hanschen E.R."/>
            <person name="Ferris P.J."/>
            <person name="Michod R.E."/>
            <person name="Olson B.J.S.C."/>
            <person name="Nozaki H."/>
            <person name="Durand P.M."/>
        </authorList>
    </citation>
    <scope>NUCLEOTIDE SEQUENCE [LARGE SCALE GENOMIC DNA]</scope>
    <source>
        <strain evidence="2 3">NIES-571</strain>
    </source>
</reference>
<comment type="caution">
    <text evidence="2">The sequence shown here is derived from an EMBL/GenBank/DDBJ whole genome shotgun (WGS) entry which is preliminary data.</text>
</comment>
<feature type="compositionally biased region" description="Gly residues" evidence="1">
    <location>
        <begin position="99"/>
        <end position="111"/>
    </location>
</feature>
<dbReference type="EMBL" id="PGGS01000228">
    <property type="protein sequence ID" value="PNH06571.1"/>
    <property type="molecule type" value="Genomic_DNA"/>
</dbReference>
<protein>
    <submittedName>
        <fullName evidence="2">Uncharacterized protein</fullName>
    </submittedName>
</protein>